<organism evidence="14 15">
    <name type="scientific">Rarobacter incanus</name>
    <dbReference type="NCBI Taxonomy" id="153494"/>
    <lineage>
        <taxon>Bacteria</taxon>
        <taxon>Bacillati</taxon>
        <taxon>Actinomycetota</taxon>
        <taxon>Actinomycetes</taxon>
        <taxon>Micrococcales</taxon>
        <taxon>Rarobacteraceae</taxon>
        <taxon>Rarobacter</taxon>
    </lineage>
</organism>
<reference evidence="14 15" key="1">
    <citation type="submission" date="2019-06" db="EMBL/GenBank/DDBJ databases">
        <title>Sequencing the genomes of 1000 actinobacteria strains.</title>
        <authorList>
            <person name="Klenk H.-P."/>
        </authorList>
    </citation>
    <scope>NUCLEOTIDE SEQUENCE [LARGE SCALE GENOMIC DNA]</scope>
    <source>
        <strain evidence="14 15">DSM 10596</strain>
    </source>
</reference>
<feature type="transmembrane region" description="Helical" evidence="10">
    <location>
        <begin position="18"/>
        <end position="34"/>
    </location>
</feature>
<comment type="similarity">
    <text evidence="2 10 13">Belongs to the SecY/SEC61-alpha family.</text>
</comment>
<keyword evidence="7 10" id="KW-0811">Translocation</keyword>
<feature type="transmembrane region" description="Helical" evidence="10">
    <location>
        <begin position="71"/>
        <end position="95"/>
    </location>
</feature>
<dbReference type="PRINTS" id="PR00303">
    <property type="entry name" value="SECYTRNLCASE"/>
</dbReference>
<evidence type="ECO:0000256" key="2">
    <source>
        <dbReference type="ARBA" id="ARBA00005751"/>
    </source>
</evidence>
<dbReference type="SUPFAM" id="SSF103491">
    <property type="entry name" value="Preprotein translocase SecY subunit"/>
    <property type="match status" value="1"/>
</dbReference>
<dbReference type="PIRSF" id="PIRSF004557">
    <property type="entry name" value="SecY"/>
    <property type="match status" value="1"/>
</dbReference>
<feature type="transmembrane region" description="Helical" evidence="10">
    <location>
        <begin position="186"/>
        <end position="206"/>
    </location>
</feature>
<keyword evidence="3 10" id="KW-0813">Transport</keyword>
<keyword evidence="8 10" id="KW-0472">Membrane</keyword>
<dbReference type="EMBL" id="VFNV01000001">
    <property type="protein sequence ID" value="TQK77074.1"/>
    <property type="molecule type" value="Genomic_DNA"/>
</dbReference>
<sequence>MLNAFARAFKTPDLRRKLLFTIAIMVLYRIGSFVPSPGVDYKAVQECVQVGQTNDFIGLVNLFSGGALMQLSIFALGIMPYITASIIVQLLRVVIPRFETLYQEGQAGQTKLTQYTRYLTIGLGILQATTYTTMARTGVLLGCEDSVLFNDGIMNQIFVISAMTAGTGLIMWLGELITERGIGNGMSLLIFTSIAASLPTALWGVAGGSAGIGKFAMVMAIALLVVVAIVFVEQSQRRIQVQYAKRMVGRKMYGGASTYIPIKINMANVIPVIFASSILAVPGLLGQFSKNPNGGWAAWVQQNISGSTAPIHLALYTLLIIFFTFFYTAITFNPTEVSDNMKNYGGFIPGIRAGKPTADYLQYVITRITTAGSLYLAVVALLPTLGLIWLGVTSRIPFGGTSILILVGVGLETVKQIDAQLQQRHYEGLLK</sequence>
<keyword evidence="10" id="KW-1003">Cell membrane</keyword>
<dbReference type="Pfam" id="PF00344">
    <property type="entry name" value="SecY"/>
    <property type="match status" value="1"/>
</dbReference>
<dbReference type="GO" id="GO:0006605">
    <property type="term" value="P:protein targeting"/>
    <property type="evidence" value="ECO:0007669"/>
    <property type="project" value="UniProtKB-UniRule"/>
</dbReference>
<protein>
    <recommendedName>
        <fullName evidence="9 10">Protein translocase subunit SecY</fullName>
    </recommendedName>
</protein>
<dbReference type="PANTHER" id="PTHR10906">
    <property type="entry name" value="SECY/SEC61-ALPHA FAMILY MEMBER"/>
    <property type="match status" value="1"/>
</dbReference>
<feature type="transmembrane region" description="Helical" evidence="10">
    <location>
        <begin position="153"/>
        <end position="174"/>
    </location>
</feature>
<comment type="subcellular location">
    <subcellularLocation>
        <location evidence="10">Cell membrane</location>
        <topology evidence="10">Multi-pass membrane protein</topology>
    </subcellularLocation>
    <subcellularLocation>
        <location evidence="1 12">Membrane</location>
        <topology evidence="1 12">Multi-pass membrane protein</topology>
    </subcellularLocation>
</comment>
<evidence type="ECO:0000256" key="4">
    <source>
        <dbReference type="ARBA" id="ARBA00022692"/>
    </source>
</evidence>
<evidence type="ECO:0000313" key="14">
    <source>
        <dbReference type="EMBL" id="TQK77074.1"/>
    </source>
</evidence>
<evidence type="ECO:0000256" key="10">
    <source>
        <dbReference type="HAMAP-Rule" id="MF_01465"/>
    </source>
</evidence>
<evidence type="ECO:0000256" key="11">
    <source>
        <dbReference type="RuleBase" id="RU000537"/>
    </source>
</evidence>
<dbReference type="InterPro" id="IPR030659">
    <property type="entry name" value="SecY_CS"/>
</dbReference>
<dbReference type="Gene3D" id="1.10.3370.10">
    <property type="entry name" value="SecY subunit domain"/>
    <property type="match status" value="1"/>
</dbReference>
<gene>
    <name evidence="10" type="primary">secY</name>
    <name evidence="14" type="ORF">FB389_1789</name>
</gene>
<feature type="transmembrane region" description="Helical" evidence="10">
    <location>
        <begin position="115"/>
        <end position="133"/>
    </location>
</feature>
<dbReference type="OrthoDB" id="9809248at2"/>
<evidence type="ECO:0000256" key="6">
    <source>
        <dbReference type="ARBA" id="ARBA00022989"/>
    </source>
</evidence>
<evidence type="ECO:0000256" key="5">
    <source>
        <dbReference type="ARBA" id="ARBA00022927"/>
    </source>
</evidence>
<comment type="caution">
    <text evidence="14">The sequence shown here is derived from an EMBL/GenBank/DDBJ whole genome shotgun (WGS) entry which is preliminary data.</text>
</comment>
<keyword evidence="15" id="KW-1185">Reference proteome</keyword>
<comment type="caution">
    <text evidence="10">Lacks conserved residue(s) required for the propagation of feature annotation.</text>
</comment>
<dbReference type="FunFam" id="1.10.3370.10:FF:000001">
    <property type="entry name" value="Preprotein translocase subunit SecY"/>
    <property type="match status" value="1"/>
</dbReference>
<dbReference type="NCBIfam" id="TIGR00967">
    <property type="entry name" value="3a0501s007"/>
    <property type="match status" value="1"/>
</dbReference>
<dbReference type="RefSeq" id="WP_142112795.1">
    <property type="nucleotide sequence ID" value="NZ_BAAATB010000006.1"/>
</dbReference>
<accession>A0A542SR47</accession>
<proteinExistence type="inferred from homology"/>
<evidence type="ECO:0000313" key="15">
    <source>
        <dbReference type="Proteomes" id="UP000316181"/>
    </source>
</evidence>
<comment type="function">
    <text evidence="10 11">The central subunit of the protein translocation channel SecYEG. Consists of two halves formed by TMs 1-5 and 6-10. These two domains form a lateral gate at the front which open onto the bilayer between TMs 2 and 7, and are clamped together by SecE at the back. The channel is closed by both a pore ring composed of hydrophobic SecY resides and a short helix (helix 2A) on the extracellular side of the membrane which forms a plug. The plug probably moves laterally to allow the channel to open. The ring and the pore may move independently.</text>
</comment>
<dbReference type="GO" id="GO:0005886">
    <property type="term" value="C:plasma membrane"/>
    <property type="evidence" value="ECO:0007669"/>
    <property type="project" value="UniProtKB-SubCell"/>
</dbReference>
<evidence type="ECO:0000256" key="7">
    <source>
        <dbReference type="ARBA" id="ARBA00023010"/>
    </source>
</evidence>
<evidence type="ECO:0000256" key="3">
    <source>
        <dbReference type="ARBA" id="ARBA00022448"/>
    </source>
</evidence>
<evidence type="ECO:0000256" key="13">
    <source>
        <dbReference type="RuleBase" id="RU004349"/>
    </source>
</evidence>
<dbReference type="HAMAP" id="MF_01465">
    <property type="entry name" value="SecY"/>
    <property type="match status" value="1"/>
</dbReference>
<dbReference type="PROSITE" id="PS00755">
    <property type="entry name" value="SECY_1"/>
    <property type="match status" value="1"/>
</dbReference>
<keyword evidence="4 10" id="KW-0812">Transmembrane</keyword>
<keyword evidence="5 10" id="KW-0653">Protein transport</keyword>
<dbReference type="Proteomes" id="UP000316181">
    <property type="component" value="Unassembled WGS sequence"/>
</dbReference>
<dbReference type="InterPro" id="IPR002208">
    <property type="entry name" value="SecY/SEC61-alpha"/>
</dbReference>
<name>A0A542SR47_9MICO</name>
<keyword evidence="6 10" id="KW-1133">Transmembrane helix</keyword>
<evidence type="ECO:0000256" key="1">
    <source>
        <dbReference type="ARBA" id="ARBA00004141"/>
    </source>
</evidence>
<comment type="subunit">
    <text evidence="10">Component of the Sec protein translocase complex. Heterotrimer consisting of SecY, SecE and SecG subunits. The heterotrimers can form oligomers, although 1 heterotrimer is thought to be able to translocate proteins. Interacts with the ribosome. Interacts with SecDF, and other proteins may be involved. Interacts with SecA.</text>
</comment>
<feature type="transmembrane region" description="Helical" evidence="10">
    <location>
        <begin position="372"/>
        <end position="390"/>
    </location>
</feature>
<dbReference type="GO" id="GO:0043952">
    <property type="term" value="P:protein transport by the Sec complex"/>
    <property type="evidence" value="ECO:0007669"/>
    <property type="project" value="UniProtKB-UniRule"/>
</dbReference>
<evidence type="ECO:0000256" key="9">
    <source>
        <dbReference type="ARBA" id="ARBA00039733"/>
    </source>
</evidence>
<dbReference type="AlphaFoldDB" id="A0A542SR47"/>
<feature type="transmembrane region" description="Helical" evidence="10">
    <location>
        <begin position="309"/>
        <end position="332"/>
    </location>
</feature>
<evidence type="ECO:0000256" key="8">
    <source>
        <dbReference type="ARBA" id="ARBA00023136"/>
    </source>
</evidence>
<dbReference type="PROSITE" id="PS00756">
    <property type="entry name" value="SECY_2"/>
    <property type="match status" value="1"/>
</dbReference>
<evidence type="ECO:0000256" key="12">
    <source>
        <dbReference type="RuleBase" id="RU003484"/>
    </source>
</evidence>
<dbReference type="InterPro" id="IPR026593">
    <property type="entry name" value="SecY"/>
</dbReference>
<dbReference type="GO" id="GO:0065002">
    <property type="term" value="P:intracellular protein transmembrane transport"/>
    <property type="evidence" value="ECO:0007669"/>
    <property type="project" value="UniProtKB-UniRule"/>
</dbReference>
<dbReference type="InterPro" id="IPR023201">
    <property type="entry name" value="SecY_dom_sf"/>
</dbReference>
<feature type="transmembrane region" description="Helical" evidence="10">
    <location>
        <begin position="212"/>
        <end position="232"/>
    </location>
</feature>